<evidence type="ECO:0000313" key="14">
    <source>
        <dbReference type="EMBL" id="ADW74288.1"/>
    </source>
</evidence>
<dbReference type="PRINTS" id="PR00732">
    <property type="entry name" value="GLHYDRLASE4"/>
</dbReference>
<keyword evidence="5 12" id="KW-0520">NAD</keyword>
<reference evidence="14 15" key="2">
    <citation type="journal article" date="2012" name="J. Bacteriol.">
        <title>Complete Genome Sequence of Rahnella sp. Strain Y9602, a Gammaproteobacterium Isolate from Metal- and Radionuclide-Contaminated Soil.</title>
        <authorList>
            <person name="Martinez R.J."/>
            <person name="Bruce D."/>
            <person name="Detter C."/>
            <person name="Goodwin L.A."/>
            <person name="Han J."/>
            <person name="Han C.S."/>
            <person name="Held B."/>
            <person name="Land M.L."/>
            <person name="Mikhailova N."/>
            <person name="Nolan M."/>
            <person name="Pennacchio L."/>
            <person name="Pitluck S."/>
            <person name="Tapia R."/>
            <person name="Woyke T."/>
            <person name="Sobecky P.A."/>
        </authorList>
    </citation>
    <scope>NUCLEOTIDE SEQUENCE [LARGE SCALE GENOMIC DNA]</scope>
    <source>
        <strain evidence="14 15">Y9602</strain>
    </source>
</reference>
<gene>
    <name evidence="14" type="ordered locus">Rahaq_2682</name>
</gene>
<name>A0A0H3FB77_RAHSY</name>
<dbReference type="KEGG" id="rah:Rahaq_2682"/>
<evidence type="ECO:0000259" key="13">
    <source>
        <dbReference type="Pfam" id="PF11975"/>
    </source>
</evidence>
<protein>
    <submittedName>
        <fullName evidence="14">Glycoside hydrolase family 4</fullName>
    </submittedName>
</protein>
<keyword evidence="3 10" id="KW-0479">Metal-binding</keyword>
<dbReference type="eggNOG" id="COG1486">
    <property type="taxonomic scope" value="Bacteria"/>
</dbReference>
<dbReference type="PANTHER" id="PTHR32092:SF6">
    <property type="entry name" value="ALPHA-GALACTOSIDASE"/>
    <property type="match status" value="1"/>
</dbReference>
<dbReference type="GO" id="GO:0016616">
    <property type="term" value="F:oxidoreductase activity, acting on the CH-OH group of donors, NAD or NADP as acceptor"/>
    <property type="evidence" value="ECO:0007669"/>
    <property type="project" value="InterPro"/>
</dbReference>
<comment type="cofactor">
    <cofactor evidence="12">
        <name>NAD(+)</name>
        <dbReference type="ChEBI" id="CHEBI:57540"/>
    </cofactor>
    <text evidence="12">Binds 1 NAD(+) per subunit.</text>
</comment>
<dbReference type="PANTHER" id="PTHR32092">
    <property type="entry name" value="6-PHOSPHO-BETA-GLUCOSIDASE-RELATED"/>
    <property type="match status" value="1"/>
</dbReference>
<evidence type="ECO:0000256" key="11">
    <source>
        <dbReference type="PIRSR" id="PIRSR601088-4"/>
    </source>
</evidence>
<dbReference type="Pfam" id="PF02056">
    <property type="entry name" value="Glyco_hydro_4"/>
    <property type="match status" value="1"/>
</dbReference>
<accession>A0A0H3FB77</accession>
<evidence type="ECO:0000256" key="8">
    <source>
        <dbReference type="ARBA" id="ARBA00023295"/>
    </source>
</evidence>
<dbReference type="OrthoDB" id="9767022at2"/>
<dbReference type="RefSeq" id="WP_013575987.1">
    <property type="nucleotide sequence ID" value="NC_015061.1"/>
</dbReference>
<dbReference type="EMBL" id="CP002505">
    <property type="protein sequence ID" value="ADW74288.1"/>
    <property type="molecule type" value="Genomic_DNA"/>
</dbReference>
<evidence type="ECO:0000256" key="4">
    <source>
        <dbReference type="ARBA" id="ARBA00022801"/>
    </source>
</evidence>
<keyword evidence="10" id="KW-0533">Nickel</keyword>
<proteinExistence type="inferred from homology"/>
<keyword evidence="10" id="KW-0170">Cobalt</keyword>
<evidence type="ECO:0000256" key="7">
    <source>
        <dbReference type="ARBA" id="ARBA00023277"/>
    </source>
</evidence>
<comment type="similarity">
    <text evidence="2 12">Belongs to the glycosyl hydrolase 4 family.</text>
</comment>
<dbReference type="InterPro" id="IPR015955">
    <property type="entry name" value="Lactate_DH/Glyco_Ohase_4_C"/>
</dbReference>
<organism evidence="14 15">
    <name type="scientific">Rahnella sp. (strain Y9602)</name>
    <dbReference type="NCBI Taxonomy" id="2703885"/>
    <lineage>
        <taxon>Bacteria</taxon>
        <taxon>Pseudomonadati</taxon>
        <taxon>Pseudomonadota</taxon>
        <taxon>Gammaproteobacteria</taxon>
        <taxon>Enterobacterales</taxon>
        <taxon>Yersiniaceae</taxon>
        <taxon>Rahnella</taxon>
    </lineage>
</organism>
<evidence type="ECO:0000256" key="1">
    <source>
        <dbReference type="ARBA" id="ARBA00001936"/>
    </source>
</evidence>
<feature type="binding site" evidence="10">
    <location>
        <position position="171"/>
    </location>
    <ligand>
        <name>Mn(2+)</name>
        <dbReference type="ChEBI" id="CHEBI:29035"/>
    </ligand>
</feature>
<dbReference type="Proteomes" id="UP000007257">
    <property type="component" value="Chromosome"/>
</dbReference>
<dbReference type="InterPro" id="IPR036291">
    <property type="entry name" value="NAD(P)-bd_dom_sf"/>
</dbReference>
<evidence type="ECO:0000256" key="12">
    <source>
        <dbReference type="RuleBase" id="RU361152"/>
    </source>
</evidence>
<evidence type="ECO:0000256" key="6">
    <source>
        <dbReference type="ARBA" id="ARBA00023211"/>
    </source>
</evidence>
<keyword evidence="10" id="KW-0408">Iron</keyword>
<evidence type="ECO:0000256" key="5">
    <source>
        <dbReference type="ARBA" id="ARBA00023027"/>
    </source>
</evidence>
<feature type="site" description="Increases basicity of active site Tyr" evidence="11">
    <location>
        <position position="111"/>
    </location>
</feature>
<keyword evidence="4 12" id="KW-0378">Hydrolase</keyword>
<dbReference type="GO" id="GO:0046872">
    <property type="term" value="F:metal ion binding"/>
    <property type="evidence" value="ECO:0007669"/>
    <property type="project" value="UniProtKB-KW"/>
</dbReference>
<dbReference type="InterPro" id="IPR053715">
    <property type="entry name" value="GH4_Enzyme_sf"/>
</dbReference>
<keyword evidence="6 10" id="KW-0464">Manganese</keyword>
<dbReference type="SUPFAM" id="SSF51735">
    <property type="entry name" value="NAD(P)-binding Rossmann-fold domains"/>
    <property type="match status" value="1"/>
</dbReference>
<feature type="domain" description="Glycosyl hydrolase family 4 C-terminal" evidence="13">
    <location>
        <begin position="198"/>
        <end position="427"/>
    </location>
</feature>
<dbReference type="Gene3D" id="3.90.1820.10">
    <property type="entry name" value="AglA-like glucosidase"/>
    <property type="match status" value="1"/>
</dbReference>
<dbReference type="AlphaFoldDB" id="A0A0H3FB77"/>
<keyword evidence="8 12" id="KW-0326">Glycosidase</keyword>
<dbReference type="SUPFAM" id="SSF56327">
    <property type="entry name" value="LDH C-terminal domain-like"/>
    <property type="match status" value="1"/>
</dbReference>
<evidence type="ECO:0000313" key="15">
    <source>
        <dbReference type="Proteomes" id="UP000007257"/>
    </source>
</evidence>
<dbReference type="Pfam" id="PF11975">
    <property type="entry name" value="Glyco_hydro_4C"/>
    <property type="match status" value="1"/>
</dbReference>
<feature type="binding site" evidence="10">
    <location>
        <position position="201"/>
    </location>
    <ligand>
        <name>Mn(2+)</name>
        <dbReference type="ChEBI" id="CHEBI:29035"/>
    </ligand>
</feature>
<dbReference type="GO" id="GO:0004553">
    <property type="term" value="F:hydrolase activity, hydrolyzing O-glycosyl compounds"/>
    <property type="evidence" value="ECO:0007669"/>
    <property type="project" value="InterPro"/>
</dbReference>
<evidence type="ECO:0000256" key="2">
    <source>
        <dbReference type="ARBA" id="ARBA00010141"/>
    </source>
</evidence>
<reference evidence="15" key="1">
    <citation type="submission" date="2011-01" db="EMBL/GenBank/DDBJ databases">
        <title>Complete sequence of chromosome of Rahnella sp. Y9602.</title>
        <authorList>
            <consortium name="US DOE Joint Genome Institute"/>
            <person name="Lucas S."/>
            <person name="Copeland A."/>
            <person name="Lapidus A."/>
            <person name="Cheng J.-F."/>
            <person name="Goodwin L."/>
            <person name="Pitluck S."/>
            <person name="Lu M."/>
            <person name="Detter J.C."/>
            <person name="Han C."/>
            <person name="Tapia R."/>
            <person name="Land M."/>
            <person name="Hauser L."/>
            <person name="Kyrpides N."/>
            <person name="Ivanova N."/>
            <person name="Ovchinnikova G."/>
            <person name="Pagani I."/>
            <person name="Sobecky P.A."/>
            <person name="Martinez R.J."/>
            <person name="Woyke T."/>
        </authorList>
    </citation>
    <scope>NUCLEOTIDE SEQUENCE [LARGE SCALE GENOMIC DNA]</scope>
    <source>
        <strain evidence="15">Y9602</strain>
    </source>
</reference>
<feature type="binding site" evidence="9">
    <location>
        <position position="149"/>
    </location>
    <ligand>
        <name>substrate</name>
    </ligand>
</feature>
<sequence>MATKIVLVGAGSAQFGYGTLGDIFQSTALYGSEIVLHDINPASLAVTEKTARDFLAKEDLPFIVSATTDRATALRGAGFVIISIEVGDRFALWDLDWQIPQQYGIQQVYGENGGPGGLFHALRIIPPILDICADVANICPDAWIFNYSNPMSRICTTVHRAFPELNFVGMCHEIASLERYLPEMLGTSFDNLNLRSGGLNHFSVLLEARYKDSGKDAYADVRAKAPDYFATLPGYSDILAYTRTHGKWVETEGSTERHALGGKDSSYPWADRTLFKEILEKFHHLPITGDSHFGEYISWAGEVSDHRGILDFYTFYRNYLGEVQPKIELKLKERVVPVIEGILTDSGYEEAAVNIPNRGFIKQLPAFIAVEVPAIIDRKGVHGIKIDVPAGIGGLLSNQVAIHDLTAEAILEGSRDLVIQALLVDPVNNKCRAIPELVDVMISRQSPWLNYLK</sequence>
<dbReference type="InterPro" id="IPR001088">
    <property type="entry name" value="Glyco_hydro_4"/>
</dbReference>
<comment type="cofactor">
    <cofactor evidence="1">
        <name>Mn(2+)</name>
        <dbReference type="ChEBI" id="CHEBI:29035"/>
    </cofactor>
</comment>
<dbReference type="GO" id="GO:0005975">
    <property type="term" value="P:carbohydrate metabolic process"/>
    <property type="evidence" value="ECO:0007669"/>
    <property type="project" value="InterPro"/>
</dbReference>
<dbReference type="HOGENOM" id="CLU_045951_1_1_6"/>
<dbReference type="InterPro" id="IPR022616">
    <property type="entry name" value="Glyco_hydro_4_C"/>
</dbReference>
<evidence type="ECO:0000256" key="10">
    <source>
        <dbReference type="PIRSR" id="PIRSR601088-3"/>
    </source>
</evidence>
<evidence type="ECO:0000256" key="3">
    <source>
        <dbReference type="ARBA" id="ARBA00022723"/>
    </source>
</evidence>
<keyword evidence="7" id="KW-0119">Carbohydrate metabolism</keyword>
<evidence type="ECO:0000256" key="9">
    <source>
        <dbReference type="PIRSR" id="PIRSR601088-2"/>
    </source>
</evidence>